<dbReference type="AlphaFoldDB" id="A0A4Y2BTP6"/>
<accession>A0A4Y2BTP6</accession>
<evidence type="ECO:0000313" key="3">
    <source>
        <dbReference type="Proteomes" id="UP000499080"/>
    </source>
</evidence>
<sequence>MSLSGRVFRFVYFEYTELPYRGSTACFSLMKHYTGKHTEHGSTEVLHYPKINKAENSSIGCGGLVVPGSIPISLKIRHVLGLLHIKSDVGTKRPPADVVRKFGEGVPAHVSSSSFDRGSKLSGPSPNSSRVASKRDINITKAKLKTTIIYRDSLHSKIRENVGTGASFIYRDSLKSKIMQDGDTGDSFIYLDSLKNKIMEEDGIYIYQSG</sequence>
<dbReference type="Proteomes" id="UP000499080">
    <property type="component" value="Unassembled WGS sequence"/>
</dbReference>
<gene>
    <name evidence="2" type="ORF">AVEN_24811_1</name>
</gene>
<name>A0A4Y2BTP6_ARAVE</name>
<organism evidence="2 3">
    <name type="scientific">Araneus ventricosus</name>
    <name type="common">Orbweaver spider</name>
    <name type="synonym">Epeira ventricosa</name>
    <dbReference type="NCBI Taxonomy" id="182803"/>
    <lineage>
        <taxon>Eukaryota</taxon>
        <taxon>Metazoa</taxon>
        <taxon>Ecdysozoa</taxon>
        <taxon>Arthropoda</taxon>
        <taxon>Chelicerata</taxon>
        <taxon>Arachnida</taxon>
        <taxon>Araneae</taxon>
        <taxon>Araneomorphae</taxon>
        <taxon>Entelegynae</taxon>
        <taxon>Araneoidea</taxon>
        <taxon>Araneidae</taxon>
        <taxon>Araneus</taxon>
    </lineage>
</organism>
<proteinExistence type="predicted"/>
<protein>
    <submittedName>
        <fullName evidence="2">Uncharacterized protein</fullName>
    </submittedName>
</protein>
<keyword evidence="3" id="KW-1185">Reference proteome</keyword>
<feature type="compositionally biased region" description="Polar residues" evidence="1">
    <location>
        <begin position="110"/>
        <end position="131"/>
    </location>
</feature>
<feature type="region of interest" description="Disordered" evidence="1">
    <location>
        <begin position="108"/>
        <end position="132"/>
    </location>
</feature>
<reference evidence="2 3" key="1">
    <citation type="journal article" date="2019" name="Sci. Rep.">
        <title>Orb-weaving spider Araneus ventricosus genome elucidates the spidroin gene catalogue.</title>
        <authorList>
            <person name="Kono N."/>
            <person name="Nakamura H."/>
            <person name="Ohtoshi R."/>
            <person name="Moran D.A.P."/>
            <person name="Shinohara A."/>
            <person name="Yoshida Y."/>
            <person name="Fujiwara M."/>
            <person name="Mori M."/>
            <person name="Tomita M."/>
            <person name="Arakawa K."/>
        </authorList>
    </citation>
    <scope>NUCLEOTIDE SEQUENCE [LARGE SCALE GENOMIC DNA]</scope>
</reference>
<evidence type="ECO:0000256" key="1">
    <source>
        <dbReference type="SAM" id="MobiDB-lite"/>
    </source>
</evidence>
<dbReference type="EMBL" id="BGPR01000113">
    <property type="protein sequence ID" value="GBL95600.1"/>
    <property type="molecule type" value="Genomic_DNA"/>
</dbReference>
<comment type="caution">
    <text evidence="2">The sequence shown here is derived from an EMBL/GenBank/DDBJ whole genome shotgun (WGS) entry which is preliminary data.</text>
</comment>
<evidence type="ECO:0000313" key="2">
    <source>
        <dbReference type="EMBL" id="GBL95600.1"/>
    </source>
</evidence>